<sequence length="359" mass="41006">MWPYKSWVAVVQNFLYVDTVWEDLCKEVQSVQREALVHGWRSRDFDLYLVTEGVVRRHEQLYVQRYRLARTPDKPNLNHFPVDNVDWMAYEKVAGGLWSGVSSQYHLAQEQRTGPKDALALAKEAVRWYDDSDRPLMLDEYTHTWEGMGMVPKDPFDPNLTDCETGEEDSENQGDEEDQEALLRGASASTLELQPTTECLLHLVELSFLGVITLNVNLHWGHSIMKTINESLYYYFQQVGWSFLGGGGAEVRFLSLSRPYHSHNADDTESELEADPEDLVSEQSSADESENDGNDVNADSGSAPFDEESDDGDDWDELERQLNLVRSERMLARVTGTRTMIDGRRRKQLLSPKRMGSGE</sequence>
<feature type="compositionally biased region" description="Acidic residues" evidence="1">
    <location>
        <begin position="267"/>
        <end position="293"/>
    </location>
</feature>
<evidence type="ECO:0000313" key="2">
    <source>
        <dbReference type="EMBL" id="KIJ14543.1"/>
    </source>
</evidence>
<dbReference type="AlphaFoldDB" id="A0A0C9TWA8"/>
<evidence type="ECO:0000313" key="3">
    <source>
        <dbReference type="Proteomes" id="UP000053647"/>
    </source>
</evidence>
<organism evidence="2 3">
    <name type="scientific">Paxillus involutus ATCC 200175</name>
    <dbReference type="NCBI Taxonomy" id="664439"/>
    <lineage>
        <taxon>Eukaryota</taxon>
        <taxon>Fungi</taxon>
        <taxon>Dikarya</taxon>
        <taxon>Basidiomycota</taxon>
        <taxon>Agaricomycotina</taxon>
        <taxon>Agaricomycetes</taxon>
        <taxon>Agaricomycetidae</taxon>
        <taxon>Boletales</taxon>
        <taxon>Paxilineae</taxon>
        <taxon>Paxillaceae</taxon>
        <taxon>Paxillus</taxon>
    </lineage>
</organism>
<evidence type="ECO:0000256" key="1">
    <source>
        <dbReference type="SAM" id="MobiDB-lite"/>
    </source>
</evidence>
<dbReference type="HOGENOM" id="CLU_772861_0_0_1"/>
<feature type="region of interest" description="Disordered" evidence="1">
    <location>
        <begin position="262"/>
        <end position="319"/>
    </location>
</feature>
<proteinExistence type="predicted"/>
<feature type="region of interest" description="Disordered" evidence="1">
    <location>
        <begin position="336"/>
        <end position="359"/>
    </location>
</feature>
<reference evidence="3" key="2">
    <citation type="submission" date="2015-01" db="EMBL/GenBank/DDBJ databases">
        <title>Evolutionary Origins and Diversification of the Mycorrhizal Mutualists.</title>
        <authorList>
            <consortium name="DOE Joint Genome Institute"/>
            <consortium name="Mycorrhizal Genomics Consortium"/>
            <person name="Kohler A."/>
            <person name="Kuo A."/>
            <person name="Nagy L.G."/>
            <person name="Floudas D."/>
            <person name="Copeland A."/>
            <person name="Barry K.W."/>
            <person name="Cichocki N."/>
            <person name="Veneault-Fourrey C."/>
            <person name="LaButti K."/>
            <person name="Lindquist E.A."/>
            <person name="Lipzen A."/>
            <person name="Lundell T."/>
            <person name="Morin E."/>
            <person name="Murat C."/>
            <person name="Riley R."/>
            <person name="Ohm R."/>
            <person name="Sun H."/>
            <person name="Tunlid A."/>
            <person name="Henrissat B."/>
            <person name="Grigoriev I.V."/>
            <person name="Hibbett D.S."/>
            <person name="Martin F."/>
        </authorList>
    </citation>
    <scope>NUCLEOTIDE SEQUENCE [LARGE SCALE GENOMIC DNA]</scope>
    <source>
        <strain evidence="3">ATCC 200175</strain>
    </source>
</reference>
<feature type="region of interest" description="Disordered" evidence="1">
    <location>
        <begin position="155"/>
        <end position="179"/>
    </location>
</feature>
<reference evidence="2 3" key="1">
    <citation type="submission" date="2014-06" db="EMBL/GenBank/DDBJ databases">
        <authorList>
            <consortium name="DOE Joint Genome Institute"/>
            <person name="Kuo A."/>
            <person name="Kohler A."/>
            <person name="Nagy L.G."/>
            <person name="Floudas D."/>
            <person name="Copeland A."/>
            <person name="Barry K.W."/>
            <person name="Cichocki N."/>
            <person name="Veneault-Fourrey C."/>
            <person name="LaButti K."/>
            <person name="Lindquist E.A."/>
            <person name="Lipzen A."/>
            <person name="Lundell T."/>
            <person name="Morin E."/>
            <person name="Murat C."/>
            <person name="Sun H."/>
            <person name="Tunlid A."/>
            <person name="Henrissat B."/>
            <person name="Grigoriev I.V."/>
            <person name="Hibbett D.S."/>
            <person name="Martin F."/>
            <person name="Nordberg H.P."/>
            <person name="Cantor M.N."/>
            <person name="Hua S.X."/>
        </authorList>
    </citation>
    <scope>NUCLEOTIDE SEQUENCE [LARGE SCALE GENOMIC DNA]</scope>
    <source>
        <strain evidence="2 3">ATCC 200175</strain>
    </source>
</reference>
<feature type="non-terminal residue" evidence="2">
    <location>
        <position position="359"/>
    </location>
</feature>
<feature type="compositionally biased region" description="Acidic residues" evidence="1">
    <location>
        <begin position="305"/>
        <end position="317"/>
    </location>
</feature>
<name>A0A0C9TWA8_PAXIN</name>
<dbReference type="OrthoDB" id="2693155at2759"/>
<dbReference type="EMBL" id="KN819342">
    <property type="protein sequence ID" value="KIJ14543.1"/>
    <property type="molecule type" value="Genomic_DNA"/>
</dbReference>
<accession>A0A0C9TWA8</accession>
<feature type="compositionally biased region" description="Acidic residues" evidence="1">
    <location>
        <begin position="164"/>
        <end position="179"/>
    </location>
</feature>
<dbReference type="Proteomes" id="UP000053647">
    <property type="component" value="Unassembled WGS sequence"/>
</dbReference>
<gene>
    <name evidence="2" type="ORF">PAXINDRAFT_100034</name>
</gene>
<protein>
    <submittedName>
        <fullName evidence="2">Uncharacterized protein</fullName>
    </submittedName>
</protein>
<keyword evidence="3" id="KW-1185">Reference proteome</keyword>